<gene>
    <name evidence="2" type="primary">ccmI</name>
    <name evidence="2" type="ORF">DI396_01275</name>
</gene>
<name>A0A2V4NUS7_9RHOB</name>
<dbReference type="SUPFAM" id="SSF48452">
    <property type="entry name" value="TPR-like"/>
    <property type="match status" value="1"/>
</dbReference>
<dbReference type="EMBL" id="QFVT01000002">
    <property type="protein sequence ID" value="PYC48766.1"/>
    <property type="molecule type" value="Genomic_DNA"/>
</dbReference>
<dbReference type="AlphaFoldDB" id="A0A2V4NUS7"/>
<dbReference type="InterPro" id="IPR017560">
    <property type="entry name" value="Cyt_c_biogenesis_CcmI"/>
</dbReference>
<keyword evidence="3" id="KW-1185">Reference proteome</keyword>
<dbReference type="GO" id="GO:0017004">
    <property type="term" value="P:cytochrome complex assembly"/>
    <property type="evidence" value="ECO:0007669"/>
    <property type="project" value="UniProtKB-KW"/>
</dbReference>
<dbReference type="Proteomes" id="UP000248012">
    <property type="component" value="Unassembled WGS sequence"/>
</dbReference>
<dbReference type="OrthoDB" id="9815847at2"/>
<dbReference type="InterPro" id="IPR011990">
    <property type="entry name" value="TPR-like_helical_dom_sf"/>
</dbReference>
<protein>
    <submittedName>
        <fullName evidence="2">C-type cytochrome biogenesis protein CcmI</fullName>
    </submittedName>
</protein>
<dbReference type="Gene3D" id="1.25.40.10">
    <property type="entry name" value="Tetratricopeptide repeat domain"/>
    <property type="match status" value="1"/>
</dbReference>
<keyword evidence="1" id="KW-0201">Cytochrome c-type biogenesis</keyword>
<dbReference type="NCBIfam" id="TIGR03142">
    <property type="entry name" value="cytochro_ccmI"/>
    <property type="match status" value="1"/>
</dbReference>
<dbReference type="RefSeq" id="WP_110794807.1">
    <property type="nucleotide sequence ID" value="NZ_KZ826481.1"/>
</dbReference>
<evidence type="ECO:0000313" key="2">
    <source>
        <dbReference type="EMBL" id="PYC48766.1"/>
    </source>
</evidence>
<comment type="caution">
    <text evidence="2">The sequence shown here is derived from an EMBL/GenBank/DDBJ whole genome shotgun (WGS) entry which is preliminary data.</text>
</comment>
<proteinExistence type="predicted"/>
<organism evidence="2 3">
    <name type="scientific">Litorivita pollutaquae</name>
    <dbReference type="NCBI Taxonomy" id="2200892"/>
    <lineage>
        <taxon>Bacteria</taxon>
        <taxon>Pseudomonadati</taxon>
        <taxon>Pseudomonadota</taxon>
        <taxon>Alphaproteobacteria</taxon>
        <taxon>Rhodobacterales</taxon>
        <taxon>Paracoccaceae</taxon>
        <taxon>Litorivita</taxon>
    </lineage>
</organism>
<evidence type="ECO:0000256" key="1">
    <source>
        <dbReference type="ARBA" id="ARBA00022748"/>
    </source>
</evidence>
<sequence>MTFWVTTALIALAVTASLVAAMLRGRMRPAAQSRRTAPQSPEAEVSAAAGRGSAFDIKVYRDQLAEVDRDLERGVISKDDAERTRTEVKRRILAADAAHRSADGTPAPQAPKTVNVLAAGLVAVGLIGGSLWIYRAMGAPGVEDLPRQARIAAAQTMRETRDTQAALEAALPPVPPMPLPERDAELMEALRDAVADRPDDLKGAQMLAGYEAAVGNFRAAYAAQQRVLSIKGDAANAEDYTTYGELLFIAAGNRVSPEAEAAFGAALARDRTNGGARFYMGVLMLQTGRPDVAFRTWRNLLSEGPVDAPWIAPIVSRIEEVAFLAGEDYSVPTIYTAAAAGGAPADLKGPSAEDMEAASELDAEDRNAMVRGMVAQLSERLATSGGSPAEWAQLISAYGVLGEVDHARAIWTEAQSIFAAHPEALEEVRQGAARAGVAQ</sequence>
<evidence type="ECO:0000313" key="3">
    <source>
        <dbReference type="Proteomes" id="UP000248012"/>
    </source>
</evidence>
<reference evidence="2 3" key="1">
    <citation type="submission" date="2018-05" db="EMBL/GenBank/DDBJ databases">
        <title>Oceanovita maritima gen. nov., sp. nov., a marine bacterium in the family Rhodobacteraceae isolated from surface seawater of Lundu port Xiamen, China.</title>
        <authorList>
            <person name="Hetharua B.H."/>
            <person name="Min D."/>
            <person name="Liao H."/>
            <person name="Tian Y."/>
        </authorList>
    </citation>
    <scope>NUCLEOTIDE SEQUENCE [LARGE SCALE GENOMIC DNA]</scope>
    <source>
        <strain evidence="2 3">FSX-11</strain>
    </source>
</reference>
<accession>A0A2V4NUS7</accession>